<evidence type="ECO:0000256" key="3">
    <source>
        <dbReference type="ARBA" id="ARBA00023163"/>
    </source>
</evidence>
<dbReference type="PROSITE" id="PS50932">
    <property type="entry name" value="HTH_LACI_2"/>
    <property type="match status" value="1"/>
</dbReference>
<dbReference type="InterPro" id="IPR010982">
    <property type="entry name" value="Lambda_DNA-bd_dom_sf"/>
</dbReference>
<organism evidence="5 6">
    <name type="scientific">Cellulomonas triticagri</name>
    <dbReference type="NCBI Taxonomy" id="2483352"/>
    <lineage>
        <taxon>Bacteria</taxon>
        <taxon>Bacillati</taxon>
        <taxon>Actinomycetota</taxon>
        <taxon>Actinomycetes</taxon>
        <taxon>Micrococcales</taxon>
        <taxon>Cellulomonadaceae</taxon>
        <taxon>Cellulomonas</taxon>
    </lineage>
</organism>
<dbReference type="PROSITE" id="PS00356">
    <property type="entry name" value="HTH_LACI_1"/>
    <property type="match status" value="1"/>
</dbReference>
<name>A0A3M2IRC0_9CELL</name>
<dbReference type="InterPro" id="IPR000843">
    <property type="entry name" value="HTH_LacI"/>
</dbReference>
<protein>
    <submittedName>
        <fullName evidence="5">LacI family transcriptional regulator</fullName>
    </submittedName>
</protein>
<evidence type="ECO:0000256" key="2">
    <source>
        <dbReference type="ARBA" id="ARBA00023125"/>
    </source>
</evidence>
<sequence>MARVRLADVAERVGVSTKTVSNVVNGTGYVSAAVRERILATIDELGYRPNLAARQLRNGSSGLIGLCVPSLREPYFAEFASEFVSAAEARGATVLVTQSKGNRDTELSMLECEDLPAVDGLVFSPLTLTPEDTAARRSRVPLVLIGEHGEALASDTITHVGPDNAAAAELATRHLIEDGRRRIAAVGVQVHDPSGTGQVRYEGYRRALAAAGIPEDPDLLVSVDRFNRAEGSDAVERLIADGVEFDGLFCFNDSLAFGALYTLGVHRIAVPETVRVVGYDNIEEGGFVVPPLTTIDPGLQSSTDLILDLLVGARKAEGGHIPTPHTLVER</sequence>
<dbReference type="OrthoDB" id="2854648at2"/>
<dbReference type="Pfam" id="PF00356">
    <property type="entry name" value="LacI"/>
    <property type="match status" value="1"/>
</dbReference>
<dbReference type="Pfam" id="PF00532">
    <property type="entry name" value="Peripla_BP_1"/>
    <property type="match status" value="1"/>
</dbReference>
<dbReference type="SMART" id="SM00354">
    <property type="entry name" value="HTH_LACI"/>
    <property type="match status" value="1"/>
</dbReference>
<dbReference type="SUPFAM" id="SSF47413">
    <property type="entry name" value="lambda repressor-like DNA-binding domains"/>
    <property type="match status" value="1"/>
</dbReference>
<dbReference type="Proteomes" id="UP000269289">
    <property type="component" value="Unassembled WGS sequence"/>
</dbReference>
<keyword evidence="2" id="KW-0238">DNA-binding</keyword>
<dbReference type="CDD" id="cd01392">
    <property type="entry name" value="HTH_LacI"/>
    <property type="match status" value="1"/>
</dbReference>
<evidence type="ECO:0000313" key="6">
    <source>
        <dbReference type="Proteomes" id="UP000269289"/>
    </source>
</evidence>
<keyword evidence="3" id="KW-0804">Transcription</keyword>
<dbReference type="AlphaFoldDB" id="A0A3M2IRC0"/>
<gene>
    <name evidence="5" type="ORF">EBM89_18635</name>
</gene>
<accession>A0A3M2IRC0</accession>
<dbReference type="Gene3D" id="3.40.50.2300">
    <property type="match status" value="2"/>
</dbReference>
<keyword evidence="6" id="KW-1185">Reference proteome</keyword>
<comment type="caution">
    <text evidence="5">The sequence shown here is derived from an EMBL/GenBank/DDBJ whole genome shotgun (WGS) entry which is preliminary data.</text>
</comment>
<proteinExistence type="predicted"/>
<evidence type="ECO:0000313" key="5">
    <source>
        <dbReference type="EMBL" id="RMI03719.1"/>
    </source>
</evidence>
<dbReference type="Gene3D" id="1.10.260.40">
    <property type="entry name" value="lambda repressor-like DNA-binding domains"/>
    <property type="match status" value="1"/>
</dbReference>
<dbReference type="EMBL" id="RFFI01000152">
    <property type="protein sequence ID" value="RMI03719.1"/>
    <property type="molecule type" value="Genomic_DNA"/>
</dbReference>
<dbReference type="InterPro" id="IPR028082">
    <property type="entry name" value="Peripla_BP_I"/>
</dbReference>
<dbReference type="GO" id="GO:0000976">
    <property type="term" value="F:transcription cis-regulatory region binding"/>
    <property type="evidence" value="ECO:0007669"/>
    <property type="project" value="TreeGrafter"/>
</dbReference>
<dbReference type="InterPro" id="IPR001761">
    <property type="entry name" value="Peripla_BP/Lac1_sug-bd_dom"/>
</dbReference>
<dbReference type="GO" id="GO:0003700">
    <property type="term" value="F:DNA-binding transcription factor activity"/>
    <property type="evidence" value="ECO:0007669"/>
    <property type="project" value="TreeGrafter"/>
</dbReference>
<dbReference type="PANTHER" id="PTHR30146">
    <property type="entry name" value="LACI-RELATED TRANSCRIPTIONAL REPRESSOR"/>
    <property type="match status" value="1"/>
</dbReference>
<dbReference type="CDD" id="cd06267">
    <property type="entry name" value="PBP1_LacI_sugar_binding-like"/>
    <property type="match status" value="1"/>
</dbReference>
<keyword evidence="1" id="KW-0805">Transcription regulation</keyword>
<evidence type="ECO:0000256" key="1">
    <source>
        <dbReference type="ARBA" id="ARBA00023015"/>
    </source>
</evidence>
<reference evidence="5 6" key="1">
    <citation type="submission" date="2018-10" db="EMBL/GenBank/DDBJ databases">
        <title>Isolation, diversity and antifungal activity of actinobacteria from wheat.</title>
        <authorList>
            <person name="Han C."/>
        </authorList>
    </citation>
    <scope>NUCLEOTIDE SEQUENCE [LARGE SCALE GENOMIC DNA]</scope>
    <source>
        <strain evidence="5 6">NEAU-YY56</strain>
    </source>
</reference>
<dbReference type="RefSeq" id="WP_122151119.1">
    <property type="nucleotide sequence ID" value="NZ_RFFI01000152.1"/>
</dbReference>
<dbReference type="PANTHER" id="PTHR30146:SF109">
    <property type="entry name" value="HTH-TYPE TRANSCRIPTIONAL REGULATOR GALS"/>
    <property type="match status" value="1"/>
</dbReference>
<evidence type="ECO:0000259" key="4">
    <source>
        <dbReference type="PROSITE" id="PS50932"/>
    </source>
</evidence>
<feature type="domain" description="HTH lacI-type" evidence="4">
    <location>
        <begin position="4"/>
        <end position="58"/>
    </location>
</feature>
<dbReference type="SUPFAM" id="SSF53822">
    <property type="entry name" value="Periplasmic binding protein-like I"/>
    <property type="match status" value="1"/>
</dbReference>